<dbReference type="EMBL" id="RPFL01000001">
    <property type="protein sequence ID" value="RPD90817.1"/>
    <property type="molecule type" value="Genomic_DNA"/>
</dbReference>
<evidence type="ECO:0000256" key="1">
    <source>
        <dbReference type="RuleBase" id="RU003860"/>
    </source>
</evidence>
<protein>
    <submittedName>
        <fullName evidence="2">BolA family transcriptional regulator</fullName>
    </submittedName>
</protein>
<reference evidence="2 3" key="1">
    <citation type="submission" date="2018-11" db="EMBL/GenBank/DDBJ databases">
        <title>Neisseria weixii sp. nov. isolated from the rectal contents of plateau pika (Ochotona cruzoniae).</title>
        <authorList>
            <person name="Zhang G."/>
        </authorList>
    </citation>
    <scope>NUCLEOTIDE SEQUENCE [LARGE SCALE GENOMIC DNA]</scope>
    <source>
        <strain evidence="2 3">10009</strain>
    </source>
</reference>
<dbReference type="AlphaFoldDB" id="A0A3N4N9F2"/>
<dbReference type="Pfam" id="PF01722">
    <property type="entry name" value="BolA"/>
    <property type="match status" value="1"/>
</dbReference>
<name>A0A3N4N9F2_9NEIS</name>
<evidence type="ECO:0000313" key="3">
    <source>
        <dbReference type="Proteomes" id="UP000272412"/>
    </source>
</evidence>
<dbReference type="Proteomes" id="UP000272412">
    <property type="component" value="Unassembled WGS sequence"/>
</dbReference>
<dbReference type="PANTHER" id="PTHR46230">
    <property type="match status" value="1"/>
</dbReference>
<sequence length="89" mass="10147">MDMQAEIEGRLKSLDYQLFEFEDESHLHIGHAGNKGGGHYAVVIVSEAFRDVSRLNRQRMVKTLLNDLFSDGLIHALIIKAVTPEEYFN</sequence>
<comment type="similarity">
    <text evidence="1">Belongs to the BolA/IbaG family.</text>
</comment>
<dbReference type="PIRSF" id="PIRSF003113">
    <property type="entry name" value="BolA"/>
    <property type="match status" value="1"/>
</dbReference>
<dbReference type="PANTHER" id="PTHR46230:SF7">
    <property type="entry name" value="BOLA-LIKE PROTEIN 1"/>
    <property type="match status" value="1"/>
</dbReference>
<dbReference type="GO" id="GO:0016226">
    <property type="term" value="P:iron-sulfur cluster assembly"/>
    <property type="evidence" value="ECO:0007669"/>
    <property type="project" value="TreeGrafter"/>
</dbReference>
<dbReference type="InterPro" id="IPR002634">
    <property type="entry name" value="BolA"/>
</dbReference>
<evidence type="ECO:0000313" key="2">
    <source>
        <dbReference type="EMBL" id="RPD90817.1"/>
    </source>
</evidence>
<dbReference type="RefSeq" id="WP_123803544.1">
    <property type="nucleotide sequence ID" value="NZ_RPFL01000001.1"/>
</dbReference>
<dbReference type="SUPFAM" id="SSF82657">
    <property type="entry name" value="BolA-like"/>
    <property type="match status" value="1"/>
</dbReference>
<proteinExistence type="inferred from homology"/>
<comment type="caution">
    <text evidence="2">The sequence shown here is derived from an EMBL/GenBank/DDBJ whole genome shotgun (WGS) entry which is preliminary data.</text>
</comment>
<keyword evidence="3" id="KW-1185">Reference proteome</keyword>
<organism evidence="2 3">
    <name type="scientific">Neisseria weixii</name>
    <dbReference type="NCBI Taxonomy" id="1853276"/>
    <lineage>
        <taxon>Bacteria</taxon>
        <taxon>Pseudomonadati</taxon>
        <taxon>Pseudomonadota</taxon>
        <taxon>Betaproteobacteria</taxon>
        <taxon>Neisseriales</taxon>
        <taxon>Neisseriaceae</taxon>
        <taxon>Neisseria</taxon>
    </lineage>
</organism>
<dbReference type="Gene3D" id="3.30.300.90">
    <property type="entry name" value="BolA-like"/>
    <property type="match status" value="1"/>
</dbReference>
<dbReference type="InterPro" id="IPR036065">
    <property type="entry name" value="BolA-like_sf"/>
</dbReference>
<dbReference type="OrthoDB" id="5296536at2"/>
<gene>
    <name evidence="2" type="ORF">EGK74_00225</name>
</gene>
<accession>A0A3N4N9F2</accession>